<dbReference type="CDD" id="cd06195">
    <property type="entry name" value="FNR1"/>
    <property type="match status" value="1"/>
</dbReference>
<comment type="catalytic activity">
    <reaction evidence="9">
        <text>2 reduced [2Fe-2S]-[ferredoxin] + NADP(+) + H(+) = 2 oxidized [2Fe-2S]-[ferredoxin] + NADPH</text>
        <dbReference type="Rhea" id="RHEA:20125"/>
        <dbReference type="Rhea" id="RHEA-COMP:10000"/>
        <dbReference type="Rhea" id="RHEA-COMP:10001"/>
        <dbReference type="ChEBI" id="CHEBI:15378"/>
        <dbReference type="ChEBI" id="CHEBI:33737"/>
        <dbReference type="ChEBI" id="CHEBI:33738"/>
        <dbReference type="ChEBI" id="CHEBI:57783"/>
        <dbReference type="ChEBI" id="CHEBI:58349"/>
        <dbReference type="EC" id="1.18.1.2"/>
    </reaction>
</comment>
<dbReference type="GO" id="GO:0004324">
    <property type="term" value="F:ferredoxin-NADP+ reductase activity"/>
    <property type="evidence" value="ECO:0007669"/>
    <property type="project" value="UniProtKB-EC"/>
</dbReference>
<dbReference type="EMBL" id="WQLV01000010">
    <property type="protein sequence ID" value="MVO17337.1"/>
    <property type="molecule type" value="Genomic_DNA"/>
</dbReference>
<dbReference type="RefSeq" id="WP_157023643.1">
    <property type="nucleotide sequence ID" value="NZ_WQLV01000010.1"/>
</dbReference>
<dbReference type="Gene3D" id="2.40.30.10">
    <property type="entry name" value="Translation factors"/>
    <property type="match status" value="1"/>
</dbReference>
<evidence type="ECO:0000256" key="8">
    <source>
        <dbReference type="ARBA" id="ARBA00023002"/>
    </source>
</evidence>
<dbReference type="InterPro" id="IPR039261">
    <property type="entry name" value="FNR_nucleotide-bd"/>
</dbReference>
<keyword evidence="5" id="KW-0547">Nucleotide-binding</keyword>
<dbReference type="SUPFAM" id="SSF52343">
    <property type="entry name" value="Ferredoxin reductase-like, C-terminal NADP-linked domain"/>
    <property type="match status" value="1"/>
</dbReference>
<reference evidence="11 12" key="1">
    <citation type="submission" date="2019-12" db="EMBL/GenBank/DDBJ databases">
        <authorList>
            <person name="Zhang Y.-J."/>
        </authorList>
    </citation>
    <scope>NUCLEOTIDE SEQUENCE [LARGE SCALE GENOMIC DNA]</scope>
    <source>
        <strain evidence="11 12">CY05</strain>
    </source>
</reference>
<evidence type="ECO:0000259" key="10">
    <source>
        <dbReference type="PROSITE" id="PS51384"/>
    </source>
</evidence>
<dbReference type="PANTHER" id="PTHR47878">
    <property type="entry name" value="OXIDOREDUCTASE FAD/NAD(P)-BINDING DOMAIN PROTEIN"/>
    <property type="match status" value="1"/>
</dbReference>
<dbReference type="GO" id="GO:0042167">
    <property type="term" value="P:heme catabolic process"/>
    <property type="evidence" value="ECO:0007669"/>
    <property type="project" value="TreeGrafter"/>
</dbReference>
<dbReference type="InterPro" id="IPR008333">
    <property type="entry name" value="Cbr1-like_FAD-bd_dom"/>
</dbReference>
<dbReference type="InterPro" id="IPR017938">
    <property type="entry name" value="Riboflavin_synthase-like_b-brl"/>
</dbReference>
<dbReference type="GO" id="GO:0034599">
    <property type="term" value="P:cellular response to oxidative stress"/>
    <property type="evidence" value="ECO:0007669"/>
    <property type="project" value="TreeGrafter"/>
</dbReference>
<organism evidence="11 12">
    <name type="scientific">Parasedimentitalea huanghaiensis</name>
    <dbReference type="NCBI Taxonomy" id="2682100"/>
    <lineage>
        <taxon>Bacteria</taxon>
        <taxon>Pseudomonadati</taxon>
        <taxon>Pseudomonadota</taxon>
        <taxon>Alphaproteobacteria</taxon>
        <taxon>Rhodobacterales</taxon>
        <taxon>Paracoccaceae</taxon>
        <taxon>Parasedimentitalea</taxon>
    </lineage>
</organism>
<keyword evidence="4" id="KW-0285">Flavoprotein</keyword>
<evidence type="ECO:0000256" key="2">
    <source>
        <dbReference type="ARBA" id="ARBA00008312"/>
    </source>
</evidence>
<keyword evidence="8" id="KW-0560">Oxidoreductase</keyword>
<evidence type="ECO:0000256" key="9">
    <source>
        <dbReference type="ARBA" id="ARBA00047776"/>
    </source>
</evidence>
<keyword evidence="7" id="KW-0521">NADP</keyword>
<name>A0A6L6WMW2_9RHOB</name>
<proteinExistence type="inferred from homology"/>
<dbReference type="SUPFAM" id="SSF63380">
    <property type="entry name" value="Riboflavin synthase domain-like"/>
    <property type="match status" value="1"/>
</dbReference>
<evidence type="ECO:0000256" key="6">
    <source>
        <dbReference type="ARBA" id="ARBA00022827"/>
    </source>
</evidence>
<comment type="similarity">
    <text evidence="2">Belongs to the ferredoxin--NADP reductase type 1 family.</text>
</comment>
<evidence type="ECO:0000256" key="1">
    <source>
        <dbReference type="ARBA" id="ARBA00001974"/>
    </source>
</evidence>
<gene>
    <name evidence="11" type="ORF">GO984_16100</name>
</gene>
<keyword evidence="12" id="KW-1185">Reference proteome</keyword>
<evidence type="ECO:0000256" key="4">
    <source>
        <dbReference type="ARBA" id="ARBA00022630"/>
    </source>
</evidence>
<evidence type="ECO:0000256" key="3">
    <source>
        <dbReference type="ARBA" id="ARBA00013223"/>
    </source>
</evidence>
<evidence type="ECO:0000313" key="12">
    <source>
        <dbReference type="Proteomes" id="UP000478892"/>
    </source>
</evidence>
<dbReference type="EC" id="1.18.1.2" evidence="3"/>
<dbReference type="AlphaFoldDB" id="A0A6L6WMW2"/>
<dbReference type="Gene3D" id="3.40.50.80">
    <property type="entry name" value="Nucleotide-binding domain of ferredoxin-NADP reductase (FNR) module"/>
    <property type="match status" value="1"/>
</dbReference>
<dbReference type="GO" id="GO:0000166">
    <property type="term" value="F:nucleotide binding"/>
    <property type="evidence" value="ECO:0007669"/>
    <property type="project" value="UniProtKB-KW"/>
</dbReference>
<dbReference type="InterPro" id="IPR017927">
    <property type="entry name" value="FAD-bd_FR_type"/>
</dbReference>
<dbReference type="PANTHER" id="PTHR47878:SF1">
    <property type="entry name" value="FLAVODOXIN_FERREDOXIN--NADP REDUCTASE"/>
    <property type="match status" value="1"/>
</dbReference>
<dbReference type="InterPro" id="IPR051930">
    <property type="entry name" value="FNR_type-1"/>
</dbReference>
<protein>
    <recommendedName>
        <fullName evidence="3">ferredoxin--NADP(+) reductase</fullName>
        <ecNumber evidence="3">1.18.1.2</ecNumber>
    </recommendedName>
</protein>
<keyword evidence="6" id="KW-0274">FAD</keyword>
<comment type="caution">
    <text evidence="11">The sequence shown here is derived from an EMBL/GenBank/DDBJ whole genome shotgun (WGS) entry which is preliminary data.</text>
</comment>
<accession>A0A6L6WMW2</accession>
<evidence type="ECO:0000256" key="7">
    <source>
        <dbReference type="ARBA" id="ARBA00022857"/>
    </source>
</evidence>
<feature type="domain" description="FAD-binding FR-type" evidence="10">
    <location>
        <begin position="12"/>
        <end position="112"/>
    </location>
</feature>
<comment type="cofactor">
    <cofactor evidence="1">
        <name>FAD</name>
        <dbReference type="ChEBI" id="CHEBI:57692"/>
    </cofactor>
</comment>
<evidence type="ECO:0000256" key="5">
    <source>
        <dbReference type="ARBA" id="ARBA00022741"/>
    </source>
</evidence>
<dbReference type="InterPro" id="IPR001433">
    <property type="entry name" value="OxRdtase_FAD/NAD-bd"/>
</dbReference>
<dbReference type="Proteomes" id="UP000478892">
    <property type="component" value="Unassembled WGS sequence"/>
</dbReference>
<dbReference type="Pfam" id="PF00175">
    <property type="entry name" value="NAD_binding_1"/>
    <property type="match status" value="1"/>
</dbReference>
<dbReference type="Pfam" id="PF00970">
    <property type="entry name" value="FAD_binding_6"/>
    <property type="match status" value="1"/>
</dbReference>
<dbReference type="PROSITE" id="PS51384">
    <property type="entry name" value="FAD_FR"/>
    <property type="match status" value="1"/>
</dbReference>
<dbReference type="InterPro" id="IPR033892">
    <property type="entry name" value="FNR_bac"/>
</dbReference>
<evidence type="ECO:0000313" key="11">
    <source>
        <dbReference type="EMBL" id="MVO17337.1"/>
    </source>
</evidence>
<sequence length="265" mass="29509">MNQIAREITAPKGFAALRVSDVKHYSDRLFAFKTERPAGFRFRSGEFAMIGLPVDGKPLVRAYSIASPNWEEHLEFYSIKVPDGPLTSRLQNIGVGDHILIRPKPVGTLVFDALLPGKRLFLLSTGTGVASFASVIRDPEVYEKFDEIYLLHTCREVSELAYGRDLVQSVLTHEYLGELADGKLHHLPTTTRENSEHMGRINTWIEDGRLAEFAGGTLTPETDRVMICGSMAMLKTLKECCETLGFKEGSNSKPGEFVIEKAFAE</sequence>